<organism evidence="1 2">
    <name type="scientific">Maritimibacter alkaliphilus HTCC2654</name>
    <dbReference type="NCBI Taxonomy" id="314271"/>
    <lineage>
        <taxon>Bacteria</taxon>
        <taxon>Pseudomonadati</taxon>
        <taxon>Pseudomonadota</taxon>
        <taxon>Alphaproteobacteria</taxon>
        <taxon>Rhodobacterales</taxon>
        <taxon>Roseobacteraceae</taxon>
        <taxon>Maritimibacter</taxon>
    </lineage>
</organism>
<dbReference type="STRING" id="314271.RB2654_21388"/>
<evidence type="ECO:0000313" key="2">
    <source>
        <dbReference type="Proteomes" id="UP000002931"/>
    </source>
</evidence>
<sequence length="52" mass="5986">MIVDELKEIFGTSRFVQIFAAFWRHKGNGNLTAGLPAHEGKVTICEQYLDWF</sequence>
<protein>
    <submittedName>
        <fullName evidence="1">Uncharacterized protein</fullName>
    </submittedName>
</protein>
<proteinExistence type="predicted"/>
<name>A3VKM5_9RHOB</name>
<gene>
    <name evidence="1" type="ORF">RB2654_21388</name>
</gene>
<dbReference type="Proteomes" id="UP000002931">
    <property type="component" value="Unassembled WGS sequence"/>
</dbReference>
<dbReference type="EMBL" id="AAMT01000018">
    <property type="protein sequence ID" value="EAQ11196.1"/>
    <property type="molecule type" value="Genomic_DNA"/>
</dbReference>
<comment type="caution">
    <text evidence="1">The sequence shown here is derived from an EMBL/GenBank/DDBJ whole genome shotgun (WGS) entry which is preliminary data.</text>
</comment>
<keyword evidence="2" id="KW-1185">Reference proteome</keyword>
<dbReference type="HOGENOM" id="CLU_3081562_0_0_5"/>
<dbReference type="AlphaFoldDB" id="A3VKM5"/>
<evidence type="ECO:0000313" key="1">
    <source>
        <dbReference type="EMBL" id="EAQ11196.1"/>
    </source>
</evidence>
<accession>A3VKM5</accession>
<reference evidence="1 2" key="1">
    <citation type="journal article" date="2010" name="J. Bacteriol.">
        <title>Genome sequences of Pelagibaca bermudensis HTCC2601T and Maritimibacter alkaliphilus HTCC2654T, the type strains of two marine Roseobacter genera.</title>
        <authorList>
            <person name="Thrash J.C."/>
            <person name="Cho J.C."/>
            <person name="Ferriera S."/>
            <person name="Johnson J."/>
            <person name="Vergin K.L."/>
            <person name="Giovannoni S.J."/>
        </authorList>
    </citation>
    <scope>NUCLEOTIDE SEQUENCE [LARGE SCALE GENOMIC DNA]</scope>
    <source>
        <strain evidence="1 2">HTCC2654</strain>
    </source>
</reference>